<name>A0A0M0JBA8_9EUKA</name>
<accession>A0A0M0JBA8</accession>
<evidence type="ECO:0000313" key="2">
    <source>
        <dbReference type="EMBL" id="KOO23642.1"/>
    </source>
</evidence>
<organism evidence="2 3">
    <name type="scientific">Chrysochromulina tobinii</name>
    <dbReference type="NCBI Taxonomy" id="1460289"/>
    <lineage>
        <taxon>Eukaryota</taxon>
        <taxon>Haptista</taxon>
        <taxon>Haptophyta</taxon>
        <taxon>Prymnesiophyceae</taxon>
        <taxon>Prymnesiales</taxon>
        <taxon>Chrysochromulinaceae</taxon>
        <taxon>Chrysochromulina</taxon>
    </lineage>
</organism>
<proteinExistence type="predicted"/>
<dbReference type="AlphaFoldDB" id="A0A0M0JBA8"/>
<feature type="region of interest" description="Disordered" evidence="1">
    <location>
        <begin position="1"/>
        <end position="21"/>
    </location>
</feature>
<dbReference type="Proteomes" id="UP000037460">
    <property type="component" value="Unassembled WGS sequence"/>
</dbReference>
<evidence type="ECO:0000313" key="3">
    <source>
        <dbReference type="Proteomes" id="UP000037460"/>
    </source>
</evidence>
<reference evidence="3" key="1">
    <citation type="journal article" date="2015" name="PLoS Genet.">
        <title>Genome Sequence and Transcriptome Analyses of Chrysochromulina tobin: Metabolic Tools for Enhanced Algal Fitness in the Prominent Order Prymnesiales (Haptophyceae).</title>
        <authorList>
            <person name="Hovde B.T."/>
            <person name="Deodato C.R."/>
            <person name="Hunsperger H.M."/>
            <person name="Ryken S.A."/>
            <person name="Yost W."/>
            <person name="Jha R.K."/>
            <person name="Patterson J."/>
            <person name="Monnat R.J. Jr."/>
            <person name="Barlow S.B."/>
            <person name="Starkenburg S.R."/>
            <person name="Cattolico R.A."/>
        </authorList>
    </citation>
    <scope>NUCLEOTIDE SEQUENCE</scope>
    <source>
        <strain evidence="3">CCMP291</strain>
    </source>
</reference>
<evidence type="ECO:0000256" key="1">
    <source>
        <dbReference type="SAM" id="MobiDB-lite"/>
    </source>
</evidence>
<protein>
    <submittedName>
        <fullName evidence="2">Uncharacterized protein</fullName>
    </submittedName>
</protein>
<gene>
    <name evidence="2" type="ORF">Ctob_006738</name>
</gene>
<sequence>MVASSEGAPGTAFGAPDLREPRHLSNEAAMRSLEAAAVAEELISKGEIAKVDSGGMSVGAMGEAHARLEAEQGMLSTLGLLVHACAENGDLALALTTTRWLRVLLAMWHYASPRCMRLSMRLLAKVA</sequence>
<keyword evidence="3" id="KW-1185">Reference proteome</keyword>
<comment type="caution">
    <text evidence="2">The sequence shown here is derived from an EMBL/GenBank/DDBJ whole genome shotgun (WGS) entry which is preliminary data.</text>
</comment>
<dbReference type="EMBL" id="JWZX01003172">
    <property type="protein sequence ID" value="KOO23642.1"/>
    <property type="molecule type" value="Genomic_DNA"/>
</dbReference>